<protein>
    <recommendedName>
        <fullName evidence="8">Probable membrane transporter protein</fullName>
    </recommendedName>
</protein>
<dbReference type="GO" id="GO:0005886">
    <property type="term" value="C:plasma membrane"/>
    <property type="evidence" value="ECO:0007669"/>
    <property type="project" value="UniProtKB-SubCell"/>
</dbReference>
<keyword evidence="3" id="KW-0813">Transport</keyword>
<evidence type="ECO:0000313" key="10">
    <source>
        <dbReference type="Proteomes" id="UP000229699"/>
    </source>
</evidence>
<keyword evidence="4 8" id="KW-1003">Cell membrane</keyword>
<reference evidence="9 10" key="1">
    <citation type="submission" date="2017-09" db="EMBL/GenBank/DDBJ databases">
        <title>Depth-based differentiation of microbial function through sediment-hosted aquifers and enrichment of novel symbionts in the deep terrestrial subsurface.</title>
        <authorList>
            <person name="Probst A.J."/>
            <person name="Ladd B."/>
            <person name="Jarett J.K."/>
            <person name="Geller-Mcgrath D.E."/>
            <person name="Sieber C.M."/>
            <person name="Emerson J.B."/>
            <person name="Anantharaman K."/>
            <person name="Thomas B.C."/>
            <person name="Malmstrom R."/>
            <person name="Stieglmeier M."/>
            <person name="Klingl A."/>
            <person name="Woyke T."/>
            <person name="Ryan C.M."/>
            <person name="Banfield J.F."/>
        </authorList>
    </citation>
    <scope>NUCLEOTIDE SEQUENCE [LARGE SCALE GENOMIC DNA]</scope>
    <source>
        <strain evidence="9">CG22_combo_CG10-13_8_21_14_all_34_12</strain>
    </source>
</reference>
<comment type="similarity">
    <text evidence="2 8">Belongs to the 4-toluene sulfonate uptake permease (TSUP) (TC 2.A.102) family.</text>
</comment>
<organism evidence="9 10">
    <name type="scientific">Candidatus Roizmanbacteria bacterium CG22_combo_CG10-13_8_21_14_all_34_12</name>
    <dbReference type="NCBI Taxonomy" id="1974860"/>
    <lineage>
        <taxon>Bacteria</taxon>
        <taxon>Candidatus Roizmaniibacteriota</taxon>
    </lineage>
</organism>
<feature type="transmembrane region" description="Helical" evidence="8">
    <location>
        <begin position="138"/>
        <end position="171"/>
    </location>
</feature>
<accession>A0A2H0C3G6</accession>
<keyword evidence="6 8" id="KW-1133">Transmembrane helix</keyword>
<comment type="caution">
    <text evidence="9">The sequence shown here is derived from an EMBL/GenBank/DDBJ whole genome shotgun (WGS) entry which is preliminary data.</text>
</comment>
<comment type="subcellular location">
    <subcellularLocation>
        <location evidence="1 8">Cell membrane</location>
        <topology evidence="1 8">Multi-pass membrane protein</topology>
    </subcellularLocation>
</comment>
<evidence type="ECO:0000256" key="4">
    <source>
        <dbReference type="ARBA" id="ARBA00022475"/>
    </source>
</evidence>
<feature type="transmembrane region" description="Helical" evidence="8">
    <location>
        <begin position="73"/>
        <end position="94"/>
    </location>
</feature>
<dbReference type="AlphaFoldDB" id="A0A2H0C3G6"/>
<keyword evidence="5 8" id="KW-0812">Transmembrane</keyword>
<dbReference type="InterPro" id="IPR052017">
    <property type="entry name" value="TSUP"/>
</dbReference>
<dbReference type="Proteomes" id="UP000229699">
    <property type="component" value="Unassembled WGS sequence"/>
</dbReference>
<dbReference type="Pfam" id="PF01925">
    <property type="entry name" value="TauE"/>
    <property type="match status" value="1"/>
</dbReference>
<feature type="transmembrane region" description="Helical" evidence="8">
    <location>
        <begin position="100"/>
        <end position="118"/>
    </location>
</feature>
<feature type="transmembrane region" description="Helical" evidence="8">
    <location>
        <begin position="191"/>
        <end position="213"/>
    </location>
</feature>
<evidence type="ECO:0000256" key="1">
    <source>
        <dbReference type="ARBA" id="ARBA00004651"/>
    </source>
</evidence>
<feature type="transmembrane region" description="Helical" evidence="8">
    <location>
        <begin position="233"/>
        <end position="250"/>
    </location>
</feature>
<feature type="transmembrane region" description="Helical" evidence="8">
    <location>
        <begin position="28"/>
        <end position="52"/>
    </location>
</feature>
<evidence type="ECO:0000256" key="6">
    <source>
        <dbReference type="ARBA" id="ARBA00022989"/>
    </source>
</evidence>
<evidence type="ECO:0000256" key="3">
    <source>
        <dbReference type="ARBA" id="ARBA00022448"/>
    </source>
</evidence>
<proteinExistence type="inferred from homology"/>
<dbReference type="InterPro" id="IPR002781">
    <property type="entry name" value="TM_pro_TauE-like"/>
</dbReference>
<dbReference type="EMBL" id="PCTC01000001">
    <property type="protein sequence ID" value="PIP63900.1"/>
    <property type="molecule type" value="Genomic_DNA"/>
</dbReference>
<evidence type="ECO:0000313" key="9">
    <source>
        <dbReference type="EMBL" id="PIP63900.1"/>
    </source>
</evidence>
<name>A0A2H0C3G6_9BACT</name>
<keyword evidence="7 8" id="KW-0472">Membrane</keyword>
<dbReference type="PANTHER" id="PTHR30269">
    <property type="entry name" value="TRANSMEMBRANE PROTEIN YFCA"/>
    <property type="match status" value="1"/>
</dbReference>
<dbReference type="PANTHER" id="PTHR30269:SF0">
    <property type="entry name" value="MEMBRANE TRANSPORTER PROTEIN YFCA-RELATED"/>
    <property type="match status" value="1"/>
</dbReference>
<sequence length="251" mass="27223">MSPSLLQILILFFAGVFASLFGSLVGGAAFITIPIMASLGIPLPVTIAANTFSNLGINLGGFNQFKKKKLINYKIGFFLAFFAFFGSIFGSSLVLKTPAVYIKVILIVALFTSLFSLFIKPKKGVLLDISKKITKPAYILGAILATILGAYSGFLGAGVATFYTYGLIFIFNQSFLESTGTRKIPGLVQSLGATVIFLFNKQVNFAICLPLFFGMYLGSEIGTHYGIKFGNKFIKILSIIITIILLIKFLR</sequence>
<evidence type="ECO:0000256" key="8">
    <source>
        <dbReference type="RuleBase" id="RU363041"/>
    </source>
</evidence>
<evidence type="ECO:0000256" key="7">
    <source>
        <dbReference type="ARBA" id="ARBA00023136"/>
    </source>
</evidence>
<evidence type="ECO:0000256" key="5">
    <source>
        <dbReference type="ARBA" id="ARBA00022692"/>
    </source>
</evidence>
<evidence type="ECO:0000256" key="2">
    <source>
        <dbReference type="ARBA" id="ARBA00009142"/>
    </source>
</evidence>
<gene>
    <name evidence="9" type="ORF">COW97_00010</name>
</gene>